<evidence type="ECO:0000256" key="1">
    <source>
        <dbReference type="ARBA" id="ARBA00004202"/>
    </source>
</evidence>
<evidence type="ECO:0000256" key="9">
    <source>
        <dbReference type="ARBA" id="ARBA00023136"/>
    </source>
</evidence>
<evidence type="ECO:0000256" key="4">
    <source>
        <dbReference type="ARBA" id="ARBA00022597"/>
    </source>
</evidence>
<dbReference type="InterPro" id="IPR027417">
    <property type="entry name" value="P-loop_NTPase"/>
</dbReference>
<keyword evidence="7 11" id="KW-0067">ATP-binding</keyword>
<keyword evidence="8" id="KW-1278">Translocase</keyword>
<evidence type="ECO:0000256" key="7">
    <source>
        <dbReference type="ARBA" id="ARBA00022840"/>
    </source>
</evidence>
<dbReference type="GO" id="GO:0005524">
    <property type="term" value="F:ATP binding"/>
    <property type="evidence" value="ECO:0007669"/>
    <property type="project" value="UniProtKB-KW"/>
</dbReference>
<proteinExistence type="predicted"/>
<comment type="subcellular location">
    <subcellularLocation>
        <location evidence="1">Cell membrane</location>
        <topology evidence="1">Peripheral membrane protein</topology>
    </subcellularLocation>
</comment>
<keyword evidence="5" id="KW-0677">Repeat</keyword>
<keyword evidence="3" id="KW-1003">Cell membrane</keyword>
<dbReference type="CDD" id="cd03215">
    <property type="entry name" value="ABC_Carb_Monos_II"/>
    <property type="match status" value="1"/>
</dbReference>
<keyword evidence="9" id="KW-0472">Membrane</keyword>
<organism evidence="11 12">
    <name type="scientific">Dongia mobilis</name>
    <dbReference type="NCBI Taxonomy" id="578943"/>
    <lineage>
        <taxon>Bacteria</taxon>
        <taxon>Pseudomonadati</taxon>
        <taxon>Pseudomonadota</taxon>
        <taxon>Alphaproteobacteria</taxon>
        <taxon>Rhodospirillales</taxon>
        <taxon>Dongiaceae</taxon>
        <taxon>Dongia</taxon>
    </lineage>
</organism>
<dbReference type="GO" id="GO:0005886">
    <property type="term" value="C:plasma membrane"/>
    <property type="evidence" value="ECO:0007669"/>
    <property type="project" value="UniProtKB-SubCell"/>
</dbReference>
<gene>
    <name evidence="11" type="ORF">A8950_0560</name>
</gene>
<dbReference type="AlphaFoldDB" id="A0A4R6WVG9"/>
<evidence type="ECO:0000256" key="6">
    <source>
        <dbReference type="ARBA" id="ARBA00022741"/>
    </source>
</evidence>
<keyword evidence="6" id="KW-0547">Nucleotide-binding</keyword>
<evidence type="ECO:0000313" key="12">
    <source>
        <dbReference type="Proteomes" id="UP000295783"/>
    </source>
</evidence>
<dbReference type="RefSeq" id="WP_407644221.1">
    <property type="nucleotide sequence ID" value="NZ_SNYW01000006.1"/>
</dbReference>
<evidence type="ECO:0000256" key="2">
    <source>
        <dbReference type="ARBA" id="ARBA00022448"/>
    </source>
</evidence>
<evidence type="ECO:0000259" key="10">
    <source>
        <dbReference type="PROSITE" id="PS50893"/>
    </source>
</evidence>
<reference evidence="11 12" key="1">
    <citation type="submission" date="2019-03" db="EMBL/GenBank/DDBJ databases">
        <title>Genomic Encyclopedia of Type Strains, Phase III (KMG-III): the genomes of soil and plant-associated and newly described type strains.</title>
        <authorList>
            <person name="Whitman W."/>
        </authorList>
    </citation>
    <scope>NUCLEOTIDE SEQUENCE [LARGE SCALE GENOMIC DNA]</scope>
    <source>
        <strain evidence="11 12">CGMCC 1.7660</strain>
    </source>
</reference>
<protein>
    <submittedName>
        <fullName evidence="11">Nucleoside ABC transporter ATP-binding protein</fullName>
    </submittedName>
</protein>
<dbReference type="GO" id="GO:0016887">
    <property type="term" value="F:ATP hydrolysis activity"/>
    <property type="evidence" value="ECO:0007669"/>
    <property type="project" value="InterPro"/>
</dbReference>
<dbReference type="FunFam" id="3.40.50.300:FF:000127">
    <property type="entry name" value="Ribose import ATP-binding protein RbsA"/>
    <property type="match status" value="1"/>
</dbReference>
<dbReference type="EMBL" id="SNYW01000006">
    <property type="protein sequence ID" value="TDQ84014.1"/>
    <property type="molecule type" value="Genomic_DNA"/>
</dbReference>
<dbReference type="PANTHER" id="PTHR43790:SF4">
    <property type="entry name" value="GUANOSINE IMPORT ATP-BINDING PROTEIN NUPO"/>
    <property type="match status" value="1"/>
</dbReference>
<comment type="caution">
    <text evidence="11">The sequence shown here is derived from an EMBL/GenBank/DDBJ whole genome shotgun (WGS) entry which is preliminary data.</text>
</comment>
<dbReference type="InterPro" id="IPR017871">
    <property type="entry name" value="ABC_transporter-like_CS"/>
</dbReference>
<dbReference type="Proteomes" id="UP000295783">
    <property type="component" value="Unassembled WGS sequence"/>
</dbReference>
<dbReference type="CDD" id="cd03216">
    <property type="entry name" value="ABC_Carb_Monos_I"/>
    <property type="match status" value="1"/>
</dbReference>
<evidence type="ECO:0000256" key="8">
    <source>
        <dbReference type="ARBA" id="ARBA00022967"/>
    </source>
</evidence>
<name>A0A4R6WVG9_9PROT</name>
<dbReference type="InterPro" id="IPR050107">
    <property type="entry name" value="ABC_carbohydrate_import_ATPase"/>
</dbReference>
<evidence type="ECO:0000256" key="5">
    <source>
        <dbReference type="ARBA" id="ARBA00022737"/>
    </source>
</evidence>
<accession>A0A4R6WVG9</accession>
<dbReference type="PROSITE" id="PS50893">
    <property type="entry name" value="ABC_TRANSPORTER_2"/>
    <property type="match status" value="2"/>
</dbReference>
<sequence length="527" mass="55714">MGEAMGSGALGPAMADSRPLLLGLKGITKAFPGCLANDAVDLDIRAGEIHALLGENGAGKSTLVKIVYGVLQPDAGEITIAGEMRRISSPAAARDLGIGMVFQHFSLFEALTVADNIALGLNTAAARRDLRSRIVAISESYGLPLDPDRVVHDLSVGERQRIEIVRCLLQKPKLLIMDEPTSVLTPQEADNLFATLRRLAAEGCAILYISHKLEEIRALCERATIMRQGRVVASCDPRATSARDLAEMMIGAELAAPAHARKPDAAAPVRLAVQDLSLRSNQQFGVDLHDISFAVRAGEILGIGGIAGNGQGELMAALSGEILALAPGAIALDGVAVGRIGPDGRRRQGACFVPEERNDHGAVRDMTLAENALLSAYRRRRLSRMGFIDRLRTLLFAGEVVEDFDVRTSGPRAEARSLSGGNLQKFIIGREILQDPGILVVAQPTWGVDAGAAAAIHQALMDLADAGAAIVIISQDLDELMMLADRIAVMAHGRLSPARPVAELSVAEIGLLMGGAQPERAEAAHAS</sequence>
<dbReference type="SMART" id="SM00382">
    <property type="entry name" value="AAA"/>
    <property type="match status" value="1"/>
</dbReference>
<dbReference type="Pfam" id="PF00005">
    <property type="entry name" value="ABC_tran"/>
    <property type="match status" value="2"/>
</dbReference>
<dbReference type="InterPro" id="IPR003593">
    <property type="entry name" value="AAA+_ATPase"/>
</dbReference>
<evidence type="ECO:0000313" key="11">
    <source>
        <dbReference type="EMBL" id="TDQ84014.1"/>
    </source>
</evidence>
<feature type="domain" description="ABC transporter" evidence="10">
    <location>
        <begin position="22"/>
        <end position="253"/>
    </location>
</feature>
<keyword evidence="2" id="KW-0813">Transport</keyword>
<dbReference type="PROSITE" id="PS00211">
    <property type="entry name" value="ABC_TRANSPORTER_1"/>
    <property type="match status" value="2"/>
</dbReference>
<dbReference type="PANTHER" id="PTHR43790">
    <property type="entry name" value="CARBOHYDRATE TRANSPORT ATP-BINDING PROTEIN MG119-RELATED"/>
    <property type="match status" value="1"/>
</dbReference>
<evidence type="ECO:0000256" key="3">
    <source>
        <dbReference type="ARBA" id="ARBA00022475"/>
    </source>
</evidence>
<feature type="domain" description="ABC transporter" evidence="10">
    <location>
        <begin position="271"/>
        <end position="517"/>
    </location>
</feature>
<keyword evidence="12" id="KW-1185">Reference proteome</keyword>
<keyword evidence="4" id="KW-0762">Sugar transport</keyword>
<dbReference type="InterPro" id="IPR003439">
    <property type="entry name" value="ABC_transporter-like_ATP-bd"/>
</dbReference>
<dbReference type="SUPFAM" id="SSF52540">
    <property type="entry name" value="P-loop containing nucleoside triphosphate hydrolases"/>
    <property type="match status" value="2"/>
</dbReference>
<dbReference type="Gene3D" id="3.40.50.300">
    <property type="entry name" value="P-loop containing nucleotide triphosphate hydrolases"/>
    <property type="match status" value="2"/>
</dbReference>